<keyword evidence="1" id="KW-1133">Transmembrane helix</keyword>
<proteinExistence type="predicted"/>
<dbReference type="AlphaFoldDB" id="A0A271VNT0"/>
<organism evidence="2 3">
    <name type="scientific">Vibrio metoecus</name>
    <dbReference type="NCBI Taxonomy" id="1481663"/>
    <lineage>
        <taxon>Bacteria</taxon>
        <taxon>Pseudomonadati</taxon>
        <taxon>Pseudomonadota</taxon>
        <taxon>Gammaproteobacteria</taxon>
        <taxon>Vibrionales</taxon>
        <taxon>Vibrionaceae</taxon>
        <taxon>Vibrio</taxon>
    </lineage>
</organism>
<comment type="caution">
    <text evidence="2">The sequence shown here is derived from an EMBL/GenBank/DDBJ whole genome shotgun (WGS) entry which is preliminary data.</text>
</comment>
<feature type="transmembrane region" description="Helical" evidence="1">
    <location>
        <begin position="20"/>
        <end position="42"/>
    </location>
</feature>
<evidence type="ECO:0000313" key="2">
    <source>
        <dbReference type="EMBL" id="PAR19822.1"/>
    </source>
</evidence>
<accession>A0A271VNT0</accession>
<protein>
    <submittedName>
        <fullName evidence="2">Uncharacterized protein</fullName>
    </submittedName>
</protein>
<evidence type="ECO:0000313" key="3">
    <source>
        <dbReference type="Proteomes" id="UP000216173"/>
    </source>
</evidence>
<keyword evidence="1" id="KW-0812">Transmembrane</keyword>
<dbReference type="Proteomes" id="UP000216173">
    <property type="component" value="Unassembled WGS sequence"/>
</dbReference>
<dbReference type="EMBL" id="NMSH01000028">
    <property type="protein sequence ID" value="PAR19822.1"/>
    <property type="molecule type" value="Genomic_DNA"/>
</dbReference>
<keyword evidence="1" id="KW-0472">Membrane</keyword>
<gene>
    <name evidence="2" type="ORF">CGU03_15010</name>
</gene>
<name>A0A271VNT0_VIBMT</name>
<sequence>MLRQYYVSANGTRLPFLLAGLWGFDFGDLWFVIMVPLLVVSLGRDKVQTGKPNLSIKQESTIHTKSIEHAVSTGYKKKNVSTLTLRHVRQNT</sequence>
<evidence type="ECO:0000256" key="1">
    <source>
        <dbReference type="SAM" id="Phobius"/>
    </source>
</evidence>
<reference evidence="3" key="1">
    <citation type="submission" date="2017-07" db="EMBL/GenBank/DDBJ databases">
        <authorList>
            <person name="Boucher Y."/>
            <person name="Orata F.D."/>
        </authorList>
    </citation>
    <scope>NUCLEOTIDE SEQUENCE [LARGE SCALE GENOMIC DNA]</scope>
    <source>
        <strain evidence="3">OYP9E10</strain>
    </source>
</reference>